<dbReference type="Proteomes" id="UP000239494">
    <property type="component" value="Unassembled WGS sequence"/>
</dbReference>
<comment type="caution">
    <text evidence="1">The sequence shown here is derived from an EMBL/GenBank/DDBJ whole genome shotgun (WGS) entry which is preliminary data.</text>
</comment>
<sequence>MNIPDPVGTNKPCHDCGQPTVEARTGTGTTRVHCGTFATRCHTPARTR</sequence>
<evidence type="ECO:0000313" key="1">
    <source>
        <dbReference type="EMBL" id="PRY36277.1"/>
    </source>
</evidence>
<accession>A0A2T0SS87</accession>
<gene>
    <name evidence="1" type="ORF">CLV43_112204</name>
</gene>
<name>A0A2T0SS87_9PSEU</name>
<protein>
    <submittedName>
        <fullName evidence="1">Uncharacterized protein</fullName>
    </submittedName>
</protein>
<organism evidence="1 2">
    <name type="scientific">Umezawaea tangerina</name>
    <dbReference type="NCBI Taxonomy" id="84725"/>
    <lineage>
        <taxon>Bacteria</taxon>
        <taxon>Bacillati</taxon>
        <taxon>Actinomycetota</taxon>
        <taxon>Actinomycetes</taxon>
        <taxon>Pseudonocardiales</taxon>
        <taxon>Pseudonocardiaceae</taxon>
        <taxon>Umezawaea</taxon>
    </lineage>
</organism>
<keyword evidence="2" id="KW-1185">Reference proteome</keyword>
<evidence type="ECO:0000313" key="2">
    <source>
        <dbReference type="Proteomes" id="UP000239494"/>
    </source>
</evidence>
<dbReference type="RefSeq" id="WP_170156150.1">
    <property type="nucleotide sequence ID" value="NZ_PVTF01000012.1"/>
</dbReference>
<dbReference type="EMBL" id="PVTF01000012">
    <property type="protein sequence ID" value="PRY36277.1"/>
    <property type="molecule type" value="Genomic_DNA"/>
</dbReference>
<dbReference type="AlphaFoldDB" id="A0A2T0SS87"/>
<proteinExistence type="predicted"/>
<reference evidence="1 2" key="1">
    <citation type="submission" date="2018-03" db="EMBL/GenBank/DDBJ databases">
        <title>Genomic Encyclopedia of Archaeal and Bacterial Type Strains, Phase II (KMG-II): from individual species to whole genera.</title>
        <authorList>
            <person name="Goeker M."/>
        </authorList>
    </citation>
    <scope>NUCLEOTIDE SEQUENCE [LARGE SCALE GENOMIC DNA]</scope>
    <source>
        <strain evidence="1 2">DSM 44720</strain>
    </source>
</reference>